<feature type="compositionally biased region" description="Low complexity" evidence="6">
    <location>
        <begin position="60"/>
        <end position="71"/>
    </location>
</feature>
<keyword evidence="4 7" id="KW-1133">Transmembrane helix</keyword>
<dbReference type="AlphaFoldDB" id="A0A8K0TSS5"/>
<dbReference type="InterPro" id="IPR020846">
    <property type="entry name" value="MFS_dom"/>
</dbReference>
<dbReference type="SUPFAM" id="SSF103473">
    <property type="entry name" value="MFS general substrate transporter"/>
    <property type="match status" value="1"/>
</dbReference>
<dbReference type="GO" id="GO:0005886">
    <property type="term" value="C:plasma membrane"/>
    <property type="evidence" value="ECO:0007669"/>
    <property type="project" value="TreeGrafter"/>
</dbReference>
<feature type="compositionally biased region" description="Polar residues" evidence="6">
    <location>
        <begin position="25"/>
        <end position="34"/>
    </location>
</feature>
<proteinExistence type="predicted"/>
<sequence length="592" mass="63157">MSDPTSDGQGPGKRLQEDVSVAASKRTSLAQQNEEPGVPDAAPGPASKPAQLESNMVEQAHSPKASPADDPAAANYNPRSINFWLLMLSNFVAIFLVALDRTILATAIPRITDDFKSLGDIGWYGSAYMLTTAASQLLFGRIYKFYNLRIIYFGSIVVFEIGSLICGAAADSPTFIAGRAIAGFGSAGIFAGAMMVMVSMVPVHKRPMFQGVFGMIFGVASVVGPLLGGVLAGKATWRWCFYMNLPIGGVALVLLFFLLKLPEKPSPPAPWVEHVTRLDPLGTFFFVPSVVSLLLALQWGGAKFSWSDGRIIALFVVSGVTFAAFAAVQVLMPRTAQVPVRIISQRSMLAGFLFMFFLAASMMLALFYVPLWFQTVKNFDPVQSGIYTLPLVLSIVASSVISGFATQKLGYYVPSMIVCPSLMAVGQGLMSTFNPGSGTGEWVGFQFITGFGLGFGMQTVNLAVQTILPREDVSTGMAISFFGQQLGGAIFLCVGQALFNNIMGSKLSGIPGIDAANIVDSGATDLRSLVPEDAVAAVVDAYNTACTRIFMTGMALSLATLLSALCMQWRNIKQVQQSSPQADAVREEKSSA</sequence>
<feature type="transmembrane region" description="Helical" evidence="7">
    <location>
        <begin position="280"/>
        <end position="299"/>
    </location>
</feature>
<evidence type="ECO:0000256" key="7">
    <source>
        <dbReference type="SAM" id="Phobius"/>
    </source>
</evidence>
<comment type="caution">
    <text evidence="9">The sequence shown here is derived from an EMBL/GenBank/DDBJ whole genome shotgun (WGS) entry which is preliminary data.</text>
</comment>
<keyword evidence="3 7" id="KW-0812">Transmembrane</keyword>
<feature type="transmembrane region" description="Helical" evidence="7">
    <location>
        <begin position="212"/>
        <end position="233"/>
    </location>
</feature>
<dbReference type="PANTHER" id="PTHR23501:SF201">
    <property type="entry name" value="MFS AFLATOXIN EFFLUX PUMP"/>
    <property type="match status" value="1"/>
</dbReference>
<dbReference type="OrthoDB" id="10021397at2759"/>
<dbReference type="PANTHER" id="PTHR23501">
    <property type="entry name" value="MAJOR FACILITATOR SUPERFAMILY"/>
    <property type="match status" value="1"/>
</dbReference>
<dbReference type="GO" id="GO:0022857">
    <property type="term" value="F:transmembrane transporter activity"/>
    <property type="evidence" value="ECO:0007669"/>
    <property type="project" value="InterPro"/>
</dbReference>
<dbReference type="EMBL" id="JAGPXD010000001">
    <property type="protein sequence ID" value="KAH7375922.1"/>
    <property type="molecule type" value="Genomic_DNA"/>
</dbReference>
<organism evidence="9 10">
    <name type="scientific">Plectosphaerella cucumerina</name>
    <dbReference type="NCBI Taxonomy" id="40658"/>
    <lineage>
        <taxon>Eukaryota</taxon>
        <taxon>Fungi</taxon>
        <taxon>Dikarya</taxon>
        <taxon>Ascomycota</taxon>
        <taxon>Pezizomycotina</taxon>
        <taxon>Sordariomycetes</taxon>
        <taxon>Hypocreomycetidae</taxon>
        <taxon>Glomerellales</taxon>
        <taxon>Plectosphaerellaceae</taxon>
        <taxon>Plectosphaerella</taxon>
    </lineage>
</organism>
<evidence type="ECO:0000256" key="3">
    <source>
        <dbReference type="ARBA" id="ARBA00022692"/>
    </source>
</evidence>
<keyword evidence="10" id="KW-1185">Reference proteome</keyword>
<keyword evidence="5 7" id="KW-0472">Membrane</keyword>
<dbReference type="Pfam" id="PF07690">
    <property type="entry name" value="MFS_1"/>
    <property type="match status" value="1"/>
</dbReference>
<feature type="transmembrane region" description="Helical" evidence="7">
    <location>
        <begin position="385"/>
        <end position="404"/>
    </location>
</feature>
<dbReference type="InterPro" id="IPR036259">
    <property type="entry name" value="MFS_trans_sf"/>
</dbReference>
<dbReference type="FunFam" id="1.20.1250.20:FF:000196">
    <property type="entry name" value="MFS toxin efflux pump (AflT)"/>
    <property type="match status" value="1"/>
</dbReference>
<dbReference type="Proteomes" id="UP000813385">
    <property type="component" value="Unassembled WGS sequence"/>
</dbReference>
<evidence type="ECO:0000256" key="6">
    <source>
        <dbReference type="SAM" id="MobiDB-lite"/>
    </source>
</evidence>
<keyword evidence="2" id="KW-0813">Transport</keyword>
<dbReference type="CDD" id="cd17502">
    <property type="entry name" value="MFS_Azr1_MDR_like"/>
    <property type="match status" value="1"/>
</dbReference>
<dbReference type="FunFam" id="1.20.1720.10:FF:000012">
    <property type="entry name" value="MFS toxin efflux pump (AflT)"/>
    <property type="match status" value="1"/>
</dbReference>
<dbReference type="InterPro" id="IPR011701">
    <property type="entry name" value="MFS"/>
</dbReference>
<feature type="transmembrane region" description="Helical" evidence="7">
    <location>
        <begin position="239"/>
        <end position="259"/>
    </location>
</feature>
<evidence type="ECO:0000256" key="4">
    <source>
        <dbReference type="ARBA" id="ARBA00022989"/>
    </source>
</evidence>
<feature type="domain" description="Major facilitator superfamily (MFS) profile" evidence="8">
    <location>
        <begin position="86"/>
        <end position="572"/>
    </location>
</feature>
<feature type="transmembrane region" description="Helical" evidence="7">
    <location>
        <begin position="442"/>
        <end position="464"/>
    </location>
</feature>
<feature type="transmembrane region" description="Helical" evidence="7">
    <location>
        <begin position="411"/>
        <end position="430"/>
    </location>
</feature>
<evidence type="ECO:0000313" key="9">
    <source>
        <dbReference type="EMBL" id="KAH7375922.1"/>
    </source>
</evidence>
<dbReference type="PROSITE" id="PS50850">
    <property type="entry name" value="MFS"/>
    <property type="match status" value="1"/>
</dbReference>
<feature type="transmembrane region" description="Helical" evidence="7">
    <location>
        <begin position="151"/>
        <end position="170"/>
    </location>
</feature>
<reference evidence="9" key="1">
    <citation type="journal article" date="2021" name="Nat. Commun.">
        <title>Genetic determinants of endophytism in the Arabidopsis root mycobiome.</title>
        <authorList>
            <person name="Mesny F."/>
            <person name="Miyauchi S."/>
            <person name="Thiergart T."/>
            <person name="Pickel B."/>
            <person name="Atanasova L."/>
            <person name="Karlsson M."/>
            <person name="Huettel B."/>
            <person name="Barry K.W."/>
            <person name="Haridas S."/>
            <person name="Chen C."/>
            <person name="Bauer D."/>
            <person name="Andreopoulos W."/>
            <person name="Pangilinan J."/>
            <person name="LaButti K."/>
            <person name="Riley R."/>
            <person name="Lipzen A."/>
            <person name="Clum A."/>
            <person name="Drula E."/>
            <person name="Henrissat B."/>
            <person name="Kohler A."/>
            <person name="Grigoriev I.V."/>
            <person name="Martin F.M."/>
            <person name="Hacquard S."/>
        </authorList>
    </citation>
    <scope>NUCLEOTIDE SEQUENCE</scope>
    <source>
        <strain evidence="9">MPI-CAGE-AT-0016</strain>
    </source>
</reference>
<dbReference type="Gene3D" id="1.20.1720.10">
    <property type="entry name" value="Multidrug resistance protein D"/>
    <property type="match status" value="1"/>
</dbReference>
<feature type="region of interest" description="Disordered" evidence="6">
    <location>
        <begin position="1"/>
        <end position="71"/>
    </location>
</feature>
<feature type="transmembrane region" description="Helical" evidence="7">
    <location>
        <begin position="352"/>
        <end position="373"/>
    </location>
</feature>
<accession>A0A8K0TSS5</accession>
<feature type="transmembrane region" description="Helical" evidence="7">
    <location>
        <begin position="121"/>
        <end position="139"/>
    </location>
</feature>
<evidence type="ECO:0000313" key="10">
    <source>
        <dbReference type="Proteomes" id="UP000813385"/>
    </source>
</evidence>
<evidence type="ECO:0000259" key="8">
    <source>
        <dbReference type="PROSITE" id="PS50850"/>
    </source>
</evidence>
<evidence type="ECO:0000256" key="2">
    <source>
        <dbReference type="ARBA" id="ARBA00022448"/>
    </source>
</evidence>
<evidence type="ECO:0000256" key="1">
    <source>
        <dbReference type="ARBA" id="ARBA00004141"/>
    </source>
</evidence>
<name>A0A8K0TSS5_9PEZI</name>
<dbReference type="Gene3D" id="1.20.1250.20">
    <property type="entry name" value="MFS general substrate transporter like domains"/>
    <property type="match status" value="1"/>
</dbReference>
<protein>
    <submittedName>
        <fullName evidence="9">Major facilitator superfamily transporter</fullName>
    </submittedName>
</protein>
<feature type="transmembrane region" description="Helical" evidence="7">
    <location>
        <begin position="549"/>
        <end position="567"/>
    </location>
</feature>
<feature type="transmembrane region" description="Helical" evidence="7">
    <location>
        <begin position="476"/>
        <end position="499"/>
    </location>
</feature>
<gene>
    <name evidence="9" type="ORF">B0T11DRAFT_14963</name>
</gene>
<feature type="transmembrane region" description="Helical" evidence="7">
    <location>
        <begin position="176"/>
        <end position="200"/>
    </location>
</feature>
<evidence type="ECO:0000256" key="5">
    <source>
        <dbReference type="ARBA" id="ARBA00023136"/>
    </source>
</evidence>
<feature type="transmembrane region" description="Helical" evidence="7">
    <location>
        <begin position="83"/>
        <end position="109"/>
    </location>
</feature>
<comment type="subcellular location">
    <subcellularLocation>
        <location evidence="1">Membrane</location>
        <topology evidence="1">Multi-pass membrane protein</topology>
    </subcellularLocation>
</comment>
<feature type="transmembrane region" description="Helical" evidence="7">
    <location>
        <begin position="311"/>
        <end position="331"/>
    </location>
</feature>